<accession>A0A1X7HN23</accession>
<dbReference type="AlphaFoldDB" id="A0A1X7HN23"/>
<evidence type="ECO:0000313" key="1">
    <source>
        <dbReference type="EMBL" id="SMF88670.1"/>
    </source>
</evidence>
<dbReference type="EMBL" id="FXAK01000009">
    <property type="protein sequence ID" value="SMF88670.1"/>
    <property type="molecule type" value="Genomic_DNA"/>
</dbReference>
<sequence>MSGNHSIIRQSGPPGVCAVAQERGFCAVSQAQRPDPNAGAGRATDGRAVAALLRIGISLSPDAATEFVTTIPPEQWTVEQTPDLLVALLSSVLWQQPDALAAIHVALHEEAAQIHQAIVTPGAPASLNIDQFQASVGYGHLELSRGTFRASLRLPLPAAQEPARNGK</sequence>
<name>A0A1X7HN23_9PROT</name>
<dbReference type="STRING" id="286727.SAMN02982917_6481"/>
<evidence type="ECO:0000313" key="2">
    <source>
        <dbReference type="Proteomes" id="UP000192936"/>
    </source>
</evidence>
<organism evidence="1 2">
    <name type="scientific">Azospirillum oryzae</name>
    <dbReference type="NCBI Taxonomy" id="286727"/>
    <lineage>
        <taxon>Bacteria</taxon>
        <taxon>Pseudomonadati</taxon>
        <taxon>Pseudomonadota</taxon>
        <taxon>Alphaproteobacteria</taxon>
        <taxon>Rhodospirillales</taxon>
        <taxon>Azospirillaceae</taxon>
        <taxon>Azospirillum</taxon>
    </lineage>
</organism>
<reference evidence="1 2" key="1">
    <citation type="submission" date="2017-04" db="EMBL/GenBank/DDBJ databases">
        <authorList>
            <person name="Afonso C.L."/>
            <person name="Miller P.J."/>
            <person name="Scott M.A."/>
            <person name="Spackman E."/>
            <person name="Goraichik I."/>
            <person name="Dimitrov K.M."/>
            <person name="Suarez D.L."/>
            <person name="Swayne D.E."/>
        </authorList>
    </citation>
    <scope>NUCLEOTIDE SEQUENCE [LARGE SCALE GENOMIC DNA]</scope>
    <source>
        <strain evidence="1 2">A2P</strain>
    </source>
</reference>
<protein>
    <submittedName>
        <fullName evidence="1">Uncharacterized protein</fullName>
    </submittedName>
</protein>
<proteinExistence type="predicted"/>
<gene>
    <name evidence="1" type="ORF">SAMN02982917_6481</name>
</gene>
<dbReference type="Proteomes" id="UP000192936">
    <property type="component" value="Unassembled WGS sequence"/>
</dbReference>